<dbReference type="Pfam" id="PF06197">
    <property type="entry name" value="DUF998"/>
    <property type="match status" value="1"/>
</dbReference>
<feature type="transmembrane region" description="Helical" evidence="1">
    <location>
        <begin position="114"/>
        <end position="131"/>
    </location>
</feature>
<gene>
    <name evidence="2" type="ORF">LWF01_18685</name>
</gene>
<accession>A0ABY8QSU3</accession>
<feature type="transmembrane region" description="Helical" evidence="1">
    <location>
        <begin position="137"/>
        <end position="158"/>
    </location>
</feature>
<keyword evidence="1" id="KW-0472">Membrane</keyword>
<evidence type="ECO:0000313" key="3">
    <source>
        <dbReference type="Proteomes" id="UP001209083"/>
    </source>
</evidence>
<evidence type="ECO:0000313" key="2">
    <source>
        <dbReference type="EMBL" id="WGW12082.1"/>
    </source>
</evidence>
<keyword evidence="1" id="KW-1133">Transmembrane helix</keyword>
<feature type="transmembrane region" description="Helical" evidence="1">
    <location>
        <begin position="170"/>
        <end position="191"/>
    </location>
</feature>
<organism evidence="2 3">
    <name type="scientific">Saxibacter everestensis</name>
    <dbReference type="NCBI Taxonomy" id="2909229"/>
    <lineage>
        <taxon>Bacteria</taxon>
        <taxon>Bacillati</taxon>
        <taxon>Actinomycetota</taxon>
        <taxon>Actinomycetes</taxon>
        <taxon>Micrococcales</taxon>
        <taxon>Brevibacteriaceae</taxon>
        <taxon>Saxibacter</taxon>
    </lineage>
</organism>
<name>A0ABY8QSU3_9MICO</name>
<dbReference type="Proteomes" id="UP001209083">
    <property type="component" value="Chromosome"/>
</dbReference>
<evidence type="ECO:0000256" key="1">
    <source>
        <dbReference type="SAM" id="Phobius"/>
    </source>
</evidence>
<feature type="transmembrane region" description="Helical" evidence="1">
    <location>
        <begin position="21"/>
        <end position="41"/>
    </location>
</feature>
<keyword evidence="3" id="KW-1185">Reference proteome</keyword>
<proteinExistence type="predicted"/>
<dbReference type="EMBL" id="CP090958">
    <property type="protein sequence ID" value="WGW12082.1"/>
    <property type="molecule type" value="Genomic_DNA"/>
</dbReference>
<dbReference type="InterPro" id="IPR009339">
    <property type="entry name" value="DUF998"/>
</dbReference>
<sequence length="231" mass="25285">MTSVSTQQRRRLRDPSLRLGALAWGLSVLYFAAQIIAALAWPRPYDVLHHTISALGYTSCASVTNAGDVHYYCSPLHPVMNAGFIWLGVTTIAGAVWLRRLWSPPRSSAIDRCILALFIVCGISMIATGLAPGDVDIRLHLLAAGPSFICQHIALALVAIRVRRTHRTMALLTGLCALLGLVGTMLLYAPNEWGLPFGLMERIAIETMKVWMLGIAGHAMFRLRRETGVVL</sequence>
<reference evidence="2 3" key="1">
    <citation type="submission" date="2023-05" db="EMBL/GenBank/DDBJ databases">
        <title>Lithophilousrod everest ZFBP1038 complete genpme.</title>
        <authorList>
            <person name="Tian M."/>
        </authorList>
    </citation>
    <scope>NUCLEOTIDE SEQUENCE [LARGE SCALE GENOMIC DNA]</scope>
    <source>
        <strain evidence="2 3">ZFBP1038</strain>
    </source>
</reference>
<protein>
    <submittedName>
        <fullName evidence="2">DUF998 domain-containing protein</fullName>
    </submittedName>
</protein>
<dbReference type="RefSeq" id="WP_349638880.1">
    <property type="nucleotide sequence ID" value="NZ_CP090958.1"/>
</dbReference>
<feature type="transmembrane region" description="Helical" evidence="1">
    <location>
        <begin position="84"/>
        <end position="102"/>
    </location>
</feature>
<keyword evidence="1" id="KW-0812">Transmembrane</keyword>